<proteinExistence type="predicted"/>
<sequence length="106" mass="11702">MISLPRNQFSLIKAPLYFGSSNFGIGGTNGAVIIMSGLTSNSLKKAASEWSKDNKKASEINKGLFNNEATRCRLFPFSAESKNSLRGFASNLAEYIREARKNFFLN</sequence>
<evidence type="ECO:0000313" key="1">
    <source>
        <dbReference type="EMBL" id="CAK5088373.1"/>
    </source>
</evidence>
<protein>
    <submittedName>
        <fullName evidence="1">Uncharacterized protein</fullName>
    </submittedName>
</protein>
<dbReference type="Proteomes" id="UP001497535">
    <property type="component" value="Unassembled WGS sequence"/>
</dbReference>
<keyword evidence="2" id="KW-1185">Reference proteome</keyword>
<dbReference type="EMBL" id="CAVMJV010000071">
    <property type="protein sequence ID" value="CAK5088373.1"/>
    <property type="molecule type" value="Genomic_DNA"/>
</dbReference>
<gene>
    <name evidence="1" type="ORF">MENTE1834_LOCUS36020</name>
</gene>
<accession>A0ACB1AE51</accession>
<organism evidence="1 2">
    <name type="scientific">Meloidogyne enterolobii</name>
    <name type="common">Root-knot nematode worm</name>
    <name type="synonym">Meloidogyne mayaguensis</name>
    <dbReference type="NCBI Taxonomy" id="390850"/>
    <lineage>
        <taxon>Eukaryota</taxon>
        <taxon>Metazoa</taxon>
        <taxon>Ecdysozoa</taxon>
        <taxon>Nematoda</taxon>
        <taxon>Chromadorea</taxon>
        <taxon>Rhabditida</taxon>
        <taxon>Tylenchina</taxon>
        <taxon>Tylenchomorpha</taxon>
        <taxon>Tylenchoidea</taxon>
        <taxon>Meloidogynidae</taxon>
        <taxon>Meloidogyninae</taxon>
        <taxon>Meloidogyne</taxon>
    </lineage>
</organism>
<comment type="caution">
    <text evidence="1">The sequence shown here is derived from an EMBL/GenBank/DDBJ whole genome shotgun (WGS) entry which is preliminary data.</text>
</comment>
<name>A0ACB1AE51_MELEN</name>
<evidence type="ECO:0000313" key="2">
    <source>
        <dbReference type="Proteomes" id="UP001497535"/>
    </source>
</evidence>
<reference evidence="1" key="1">
    <citation type="submission" date="2023-11" db="EMBL/GenBank/DDBJ databases">
        <authorList>
            <person name="Poullet M."/>
        </authorList>
    </citation>
    <scope>NUCLEOTIDE SEQUENCE</scope>
    <source>
        <strain evidence="1">E1834</strain>
    </source>
</reference>